<dbReference type="InterPro" id="IPR003661">
    <property type="entry name" value="HisK_dim/P_dom"/>
</dbReference>
<evidence type="ECO:0000256" key="15">
    <source>
        <dbReference type="ARBA" id="ARBA00058004"/>
    </source>
</evidence>
<evidence type="ECO:0000256" key="2">
    <source>
        <dbReference type="ARBA" id="ARBA00004370"/>
    </source>
</evidence>
<dbReference type="SUPFAM" id="SSF55874">
    <property type="entry name" value="ATPase domain of HSP90 chaperone/DNA topoisomerase II/histidine kinase"/>
    <property type="match status" value="1"/>
</dbReference>
<comment type="subcellular location">
    <subcellularLocation>
        <location evidence="2">Membrane</location>
    </subcellularLocation>
</comment>
<dbReference type="Pfam" id="PF00512">
    <property type="entry name" value="HisKA"/>
    <property type="match status" value="1"/>
</dbReference>
<keyword evidence="8" id="KW-0547">Nucleotide-binding</keyword>
<dbReference type="Gene3D" id="3.40.190.10">
    <property type="entry name" value="Periplasmic binding protein-like II"/>
    <property type="match status" value="4"/>
</dbReference>
<dbReference type="KEGG" id="tvl:FAZ95_02565"/>
<feature type="domain" description="Response regulatory" evidence="21">
    <location>
        <begin position="1207"/>
        <end position="1327"/>
    </location>
</feature>
<dbReference type="PANTHER" id="PTHR45339:SF5">
    <property type="entry name" value="HISTIDINE KINASE"/>
    <property type="match status" value="1"/>
</dbReference>
<dbReference type="SMART" id="SM00388">
    <property type="entry name" value="HisKA"/>
    <property type="match status" value="1"/>
</dbReference>
<dbReference type="SMART" id="SM00387">
    <property type="entry name" value="HATPase_c"/>
    <property type="match status" value="1"/>
</dbReference>
<evidence type="ECO:0000256" key="5">
    <source>
        <dbReference type="ARBA" id="ARBA00022679"/>
    </source>
</evidence>
<dbReference type="SUPFAM" id="SSF53850">
    <property type="entry name" value="Periplasmic binding protein-like II"/>
    <property type="match status" value="2"/>
</dbReference>
<dbReference type="FunFam" id="1.10.287.130:FF:000004">
    <property type="entry name" value="Ethylene receptor 1"/>
    <property type="match status" value="1"/>
</dbReference>
<evidence type="ECO:0000313" key="26">
    <source>
        <dbReference type="Proteomes" id="UP000298656"/>
    </source>
</evidence>
<keyword evidence="9" id="KW-0418">Kinase</keyword>
<dbReference type="PRINTS" id="PR00344">
    <property type="entry name" value="BCTRLSENSOR"/>
</dbReference>
<dbReference type="InterPro" id="IPR001789">
    <property type="entry name" value="Sig_transdc_resp-reg_receiver"/>
</dbReference>
<keyword evidence="10" id="KW-0067">ATP-binding</keyword>
<dbReference type="InterPro" id="IPR005467">
    <property type="entry name" value="His_kinase_dom"/>
</dbReference>
<dbReference type="OrthoDB" id="9796305at2"/>
<evidence type="ECO:0000259" key="24">
    <source>
        <dbReference type="PROSITE" id="PS50894"/>
    </source>
</evidence>
<evidence type="ECO:0000259" key="23">
    <source>
        <dbReference type="PROSITE" id="PS50113"/>
    </source>
</evidence>
<dbReference type="InterPro" id="IPR036097">
    <property type="entry name" value="HisK_dim/P_sf"/>
</dbReference>
<comment type="function">
    <text evidence="15">Member of the two-component regulatory system BvgS/BvgA. Phosphorylates BvgA via a four-step phosphorelay in response to environmental signals.</text>
</comment>
<feature type="domain" description="Histidine kinase" evidence="20">
    <location>
        <begin position="837"/>
        <end position="1058"/>
    </location>
</feature>
<dbReference type="Gene3D" id="3.30.450.20">
    <property type="entry name" value="PAS domain"/>
    <property type="match status" value="2"/>
</dbReference>
<keyword evidence="6" id="KW-0812">Transmembrane</keyword>
<dbReference type="InterPro" id="IPR036890">
    <property type="entry name" value="HATPase_C_sf"/>
</dbReference>
<evidence type="ECO:0000256" key="7">
    <source>
        <dbReference type="ARBA" id="ARBA00022729"/>
    </source>
</evidence>
<evidence type="ECO:0000256" key="9">
    <source>
        <dbReference type="ARBA" id="ARBA00022777"/>
    </source>
</evidence>
<dbReference type="EC" id="2.7.13.3" evidence="3"/>
<feature type="chain" id="PRO_5020752613" description="Virulence sensor protein BvgS" evidence="19">
    <location>
        <begin position="22"/>
        <end position="1468"/>
    </location>
</feature>
<dbReference type="CDD" id="cd00130">
    <property type="entry name" value="PAS"/>
    <property type="match status" value="1"/>
</dbReference>
<evidence type="ECO:0000256" key="3">
    <source>
        <dbReference type="ARBA" id="ARBA00012438"/>
    </source>
</evidence>
<evidence type="ECO:0000256" key="12">
    <source>
        <dbReference type="ARBA" id="ARBA00023012"/>
    </source>
</evidence>
<dbReference type="NCBIfam" id="TIGR00229">
    <property type="entry name" value="sensory_box"/>
    <property type="match status" value="1"/>
</dbReference>
<dbReference type="EMBL" id="CP040077">
    <property type="protein sequence ID" value="QCP51617.1"/>
    <property type="molecule type" value="Genomic_DNA"/>
</dbReference>
<keyword evidence="13" id="KW-0843">Virulence</keyword>
<keyword evidence="11" id="KW-1133">Transmembrane helix</keyword>
<dbReference type="GO" id="GO:0000155">
    <property type="term" value="F:phosphorelay sensor kinase activity"/>
    <property type="evidence" value="ECO:0007669"/>
    <property type="project" value="InterPro"/>
</dbReference>
<keyword evidence="7 19" id="KW-0732">Signal</keyword>
<dbReference type="InterPro" id="IPR001638">
    <property type="entry name" value="Solute-binding_3/MltF_N"/>
</dbReference>
<dbReference type="CDD" id="cd16922">
    <property type="entry name" value="HATPase_EvgS-ArcB-TorS-like"/>
    <property type="match status" value="1"/>
</dbReference>
<dbReference type="InterPro" id="IPR013656">
    <property type="entry name" value="PAS_4"/>
</dbReference>
<dbReference type="InterPro" id="IPR008207">
    <property type="entry name" value="Sig_transdc_His_kin_Hpt_dom"/>
</dbReference>
<dbReference type="Gene3D" id="1.10.287.130">
    <property type="match status" value="1"/>
</dbReference>
<proteinExistence type="predicted"/>
<dbReference type="Pfam" id="PF08448">
    <property type="entry name" value="PAS_4"/>
    <property type="match status" value="1"/>
</dbReference>
<evidence type="ECO:0000256" key="10">
    <source>
        <dbReference type="ARBA" id="ARBA00022840"/>
    </source>
</evidence>
<dbReference type="PROSITE" id="PS50109">
    <property type="entry name" value="HIS_KIN"/>
    <property type="match status" value="1"/>
</dbReference>
<dbReference type="InterPro" id="IPR003594">
    <property type="entry name" value="HATPase_dom"/>
</dbReference>
<dbReference type="Gene3D" id="3.40.50.2300">
    <property type="match status" value="1"/>
</dbReference>
<protein>
    <recommendedName>
        <fullName evidence="16">Virulence sensor protein BvgS</fullName>
        <ecNumber evidence="3">2.7.13.3</ecNumber>
    </recommendedName>
</protein>
<dbReference type="InterPro" id="IPR035965">
    <property type="entry name" value="PAS-like_dom_sf"/>
</dbReference>
<keyword evidence="26" id="KW-1185">Reference proteome</keyword>
<dbReference type="Pfam" id="PF00497">
    <property type="entry name" value="SBP_bac_3"/>
    <property type="match status" value="2"/>
</dbReference>
<dbReference type="InterPro" id="IPR000700">
    <property type="entry name" value="PAS-assoc_C"/>
</dbReference>
<dbReference type="GO" id="GO:0005886">
    <property type="term" value="C:plasma membrane"/>
    <property type="evidence" value="ECO:0007669"/>
    <property type="project" value="UniProtKB-SubCell"/>
</dbReference>
<evidence type="ECO:0000256" key="4">
    <source>
        <dbReference type="ARBA" id="ARBA00022553"/>
    </source>
</evidence>
<dbReference type="SUPFAM" id="SSF52172">
    <property type="entry name" value="CheY-like"/>
    <property type="match status" value="1"/>
</dbReference>
<feature type="domain" description="HPt" evidence="24">
    <location>
        <begin position="1370"/>
        <end position="1468"/>
    </location>
</feature>
<evidence type="ECO:0000256" key="13">
    <source>
        <dbReference type="ARBA" id="ARBA00023026"/>
    </source>
</evidence>
<dbReference type="InterPro" id="IPR004358">
    <property type="entry name" value="Sig_transdc_His_kin-like_C"/>
</dbReference>
<dbReference type="CDD" id="cd00082">
    <property type="entry name" value="HisKA"/>
    <property type="match status" value="1"/>
</dbReference>
<name>A0A4P8ITY8_9BURK</name>
<dbReference type="SUPFAM" id="SSF55785">
    <property type="entry name" value="PYP-like sensor domain (PAS domain)"/>
    <property type="match status" value="2"/>
</dbReference>
<dbReference type="SUPFAM" id="SSF47226">
    <property type="entry name" value="Histidine-containing phosphotransfer domain, HPT domain"/>
    <property type="match status" value="1"/>
</dbReference>
<dbReference type="CDD" id="cd01007">
    <property type="entry name" value="PBP2_BvgS_HisK_like"/>
    <property type="match status" value="2"/>
</dbReference>
<dbReference type="CDD" id="cd17546">
    <property type="entry name" value="REC_hyHK_CKI1_RcsC-like"/>
    <property type="match status" value="1"/>
</dbReference>
<keyword evidence="5" id="KW-0808">Transferase</keyword>
<dbReference type="Pfam" id="PF02518">
    <property type="entry name" value="HATPase_c"/>
    <property type="match status" value="1"/>
</dbReference>
<dbReference type="GO" id="GO:0005524">
    <property type="term" value="F:ATP binding"/>
    <property type="evidence" value="ECO:0007669"/>
    <property type="project" value="UniProtKB-KW"/>
</dbReference>
<dbReference type="PROSITE" id="PS50110">
    <property type="entry name" value="RESPONSE_REGULATORY"/>
    <property type="match status" value="1"/>
</dbReference>
<feature type="signal peptide" evidence="19">
    <location>
        <begin position="1"/>
        <end position="21"/>
    </location>
</feature>
<evidence type="ECO:0000256" key="8">
    <source>
        <dbReference type="ARBA" id="ARBA00022741"/>
    </source>
</evidence>
<evidence type="ECO:0000256" key="6">
    <source>
        <dbReference type="ARBA" id="ARBA00022692"/>
    </source>
</evidence>
<evidence type="ECO:0000259" key="21">
    <source>
        <dbReference type="PROSITE" id="PS50110"/>
    </source>
</evidence>
<evidence type="ECO:0000256" key="11">
    <source>
        <dbReference type="ARBA" id="ARBA00022989"/>
    </source>
</evidence>
<dbReference type="Pfam" id="PF00072">
    <property type="entry name" value="Response_reg"/>
    <property type="match status" value="1"/>
</dbReference>
<dbReference type="SUPFAM" id="SSF47384">
    <property type="entry name" value="Homodimeric domain of signal transducing histidine kinase"/>
    <property type="match status" value="1"/>
</dbReference>
<evidence type="ECO:0000256" key="14">
    <source>
        <dbReference type="ARBA" id="ARBA00023136"/>
    </source>
</evidence>
<dbReference type="PROSITE" id="PS50113">
    <property type="entry name" value="PAC"/>
    <property type="match status" value="1"/>
</dbReference>
<evidence type="ECO:0000259" key="22">
    <source>
        <dbReference type="PROSITE" id="PS50112"/>
    </source>
</evidence>
<evidence type="ECO:0000256" key="17">
    <source>
        <dbReference type="PROSITE-ProRule" id="PRU00110"/>
    </source>
</evidence>
<keyword evidence="12" id="KW-0902">Two-component regulatory system</keyword>
<gene>
    <name evidence="25" type="ORF">FAZ95_02565</name>
</gene>
<dbReference type="Proteomes" id="UP000298656">
    <property type="component" value="Chromosome 1"/>
</dbReference>
<dbReference type="PROSITE" id="PS50894">
    <property type="entry name" value="HPT"/>
    <property type="match status" value="1"/>
</dbReference>
<keyword evidence="4 18" id="KW-0597">Phosphoprotein</keyword>
<evidence type="ECO:0000313" key="25">
    <source>
        <dbReference type="EMBL" id="QCP51617.1"/>
    </source>
</evidence>
<accession>A0A4P8ITY8</accession>
<dbReference type="InterPro" id="IPR000014">
    <property type="entry name" value="PAS"/>
</dbReference>
<dbReference type="Gene3D" id="3.30.565.10">
    <property type="entry name" value="Histidine kinase-like ATPase, C-terminal domain"/>
    <property type="match status" value="1"/>
</dbReference>
<feature type="domain" description="PAC" evidence="23">
    <location>
        <begin position="639"/>
        <end position="691"/>
    </location>
</feature>
<evidence type="ECO:0000256" key="18">
    <source>
        <dbReference type="PROSITE-ProRule" id="PRU00169"/>
    </source>
</evidence>
<feature type="modified residue" description="Phosphohistidine" evidence="17">
    <location>
        <position position="1409"/>
    </location>
</feature>
<evidence type="ECO:0000259" key="20">
    <source>
        <dbReference type="PROSITE" id="PS50109"/>
    </source>
</evidence>
<dbReference type="InterPro" id="IPR036641">
    <property type="entry name" value="HPT_dom_sf"/>
</dbReference>
<dbReference type="InterPro" id="IPR011006">
    <property type="entry name" value="CheY-like_superfamily"/>
</dbReference>
<comment type="catalytic activity">
    <reaction evidence="1">
        <text>ATP + protein L-histidine = ADP + protein N-phospho-L-histidine.</text>
        <dbReference type="EC" id="2.7.13.3"/>
    </reaction>
</comment>
<feature type="domain" description="PAS" evidence="22">
    <location>
        <begin position="564"/>
        <end position="610"/>
    </location>
</feature>
<feature type="modified residue" description="4-aspartylphosphate" evidence="18">
    <location>
        <position position="1256"/>
    </location>
</feature>
<dbReference type="SMART" id="SM00448">
    <property type="entry name" value="REC"/>
    <property type="match status" value="1"/>
</dbReference>
<dbReference type="PROSITE" id="PS50112">
    <property type="entry name" value="PAS"/>
    <property type="match status" value="1"/>
</dbReference>
<organism evidence="25 26">
    <name type="scientific">Trinickia violacea</name>
    <dbReference type="NCBI Taxonomy" id="2571746"/>
    <lineage>
        <taxon>Bacteria</taxon>
        <taxon>Pseudomonadati</taxon>
        <taxon>Pseudomonadota</taxon>
        <taxon>Betaproteobacteria</taxon>
        <taxon>Burkholderiales</taxon>
        <taxon>Burkholderiaceae</taxon>
        <taxon>Trinickia</taxon>
    </lineage>
</organism>
<evidence type="ECO:0000256" key="19">
    <source>
        <dbReference type="SAM" id="SignalP"/>
    </source>
</evidence>
<reference evidence="25 26" key="1">
    <citation type="submission" date="2019-05" db="EMBL/GenBank/DDBJ databases">
        <title>Burkholderia sp. DHOD12, isolated from subtropical forest soil.</title>
        <authorList>
            <person name="Gao Z.-H."/>
            <person name="Qiu L.-H."/>
        </authorList>
    </citation>
    <scope>NUCLEOTIDE SEQUENCE [LARGE SCALE GENOMIC DNA]</scope>
    <source>
        <strain evidence="25 26">DHOD12</strain>
    </source>
</reference>
<dbReference type="Gene3D" id="1.20.120.160">
    <property type="entry name" value="HPT domain"/>
    <property type="match status" value="1"/>
</dbReference>
<dbReference type="SMART" id="SM00062">
    <property type="entry name" value="PBPb"/>
    <property type="match status" value="2"/>
</dbReference>
<evidence type="ECO:0000256" key="16">
    <source>
        <dbReference type="ARBA" id="ARBA00070152"/>
    </source>
</evidence>
<sequence length="1468" mass="160009">MSYLQCAFALVFLLAAPAAVATTDPARPAVSAPASSTAALPPPPETLTVGMLVGGWAPFDDWVDGKPAGLSIDYLHLTLPDHVALDVKMFPDMAALLKAACEGQVDIVPSVARTPERERCLTFSAPYFRGATAVVTRTSDNAFLASARMGNARIAVEKGFSLERQLIDRYPRAQIVARPDTSAALRAVADGSADAYFGFAPAVRYALAAGNFGNLHIAVEEANRVNELRFAMPRTRAALRNQIDAALARLRPVDEDAIRARWIGSRIDARSGEPGAGLELDAREQAYLRALPIITIGFDASWAPFSYIDQEGRRSGIASDYLDYLSRTLGVSFRRSPDADWAAALDSFERGNIALLATATAGDPRLPGAQFTDAYESYPIVIAARHDEPPAQSLADFANRRVVVTEHLVDPERLLRSAPQVSLIVVPTVEAALRKLAAGEADAYVDNVATIDAAIHDKYAGILKIVGTVDATGQIAFALSPDLKPLAGLIDRALRAMPQSEKLRIRQKWQGDAAHDHTAQVTSLRLLPLLIGIGAVLFVTLRAYVLLQREVRRREQIERRLESQLNFQQTMMETVPYPLLAKDSANRYVAVNRAFELMLGVDRNDVIGRTGAEACAWGRQHSETLDRLTAETLRMGALRSIELDFTNRAGDLRHGLFWVGAYEGLDGAGPGVICTMVDITEIRRAERRARETERRLFDVTRSLPAVVFQLRRDAHGEYSLPYIGGDTLHLLGGEATALFEDSVFTLVCDEDRARVQAELERSAVTGEPILAEFRHRGDAPARWVRAELVPRKEPDGSVVWSGYWADASAERARADELAHARDIAEAASKAKDDFLAMMSHEIRTPMNGVLGLVEVLGTTPLDVDQQQMLGMIHDSAGALLQILDDLLDYSKIEAGALTIEAEPIDIRELVDGAVGLLAGRAHEKGLRMRVDVEPEVAATLRGDGVRLRQILFNLLSNAIKFTLTGEVSVHVAVVTQTEEGQSIDMSVEDTGIGIAPDVQAGLFDPFVQAESSTTRRFGGTGLGLAICRKLIDLMGGTLTLHSAPGAGTTMMVRLVMPVAQQNYATGRLRGKRGIVAIDDFRVARSLVHFGRALGMDLRRISPDSAELDDPAKMAEVDLIFVRDDFDVQRLGRGKPRIIHVTEKSKATGYRVLENDIRVSVNPISWHGLGAACVAALSDAAQPTAKGGPFDERHAPPDRDSAIANGRLVLVAEDHPVNQELIRHQLELLGFACDVVDDGAEALSALDRHPYGFLITDCHMPNLSGYDLARQVREREGRIGNVARLPILGVTASTAPEELRLCREAGMDDCLVKPTRLATLRDHLERWFGAEGEGNVAVAFAEARPAPAKSSGAAGEFGPGDLAYMRQLWGSESTVKALLDSFVVSLHEDLRKLPPLFESGDVMELRHWHHRVSGAASVLRYQPLLDMLEAFRNAIATKPHDELRAAGRLLIERCTAMLERIEEQASRLS</sequence>
<keyword evidence="14" id="KW-0472">Membrane</keyword>
<dbReference type="PANTHER" id="PTHR45339">
    <property type="entry name" value="HYBRID SIGNAL TRANSDUCTION HISTIDINE KINASE J"/>
    <property type="match status" value="1"/>
</dbReference>
<evidence type="ECO:0000256" key="1">
    <source>
        <dbReference type="ARBA" id="ARBA00000085"/>
    </source>
</evidence>
<dbReference type="FunFam" id="3.30.565.10:FF:000010">
    <property type="entry name" value="Sensor histidine kinase RcsC"/>
    <property type="match status" value="1"/>
</dbReference>